<organism evidence="2 3">
    <name type="scientific">Thalictrum thalictroides</name>
    <name type="common">Rue-anemone</name>
    <name type="synonym">Anemone thalictroides</name>
    <dbReference type="NCBI Taxonomy" id="46969"/>
    <lineage>
        <taxon>Eukaryota</taxon>
        <taxon>Viridiplantae</taxon>
        <taxon>Streptophyta</taxon>
        <taxon>Embryophyta</taxon>
        <taxon>Tracheophyta</taxon>
        <taxon>Spermatophyta</taxon>
        <taxon>Magnoliopsida</taxon>
        <taxon>Ranunculales</taxon>
        <taxon>Ranunculaceae</taxon>
        <taxon>Thalictroideae</taxon>
        <taxon>Thalictrum</taxon>
    </lineage>
</organism>
<dbReference type="InterPro" id="IPR050410">
    <property type="entry name" value="CCR4/nocturin_mRNA_transcr"/>
</dbReference>
<accession>A0A7J6X3R1</accession>
<protein>
    <submittedName>
        <fullName evidence="2">Calcium-binding endonuclease/exonuclease/phosphatase family</fullName>
    </submittedName>
</protein>
<dbReference type="Gene3D" id="3.60.10.10">
    <property type="entry name" value="Endonuclease/exonuclease/phosphatase"/>
    <property type="match status" value="1"/>
</dbReference>
<dbReference type="OrthoDB" id="10253982at2759"/>
<keyword evidence="2" id="KW-0378">Hydrolase</keyword>
<dbReference type="GO" id="GO:0004519">
    <property type="term" value="F:endonuclease activity"/>
    <property type="evidence" value="ECO:0007669"/>
    <property type="project" value="UniProtKB-KW"/>
</dbReference>
<dbReference type="Proteomes" id="UP000554482">
    <property type="component" value="Unassembled WGS sequence"/>
</dbReference>
<keyword evidence="3" id="KW-1185">Reference proteome</keyword>
<dbReference type="Pfam" id="PF03372">
    <property type="entry name" value="Exo_endo_phos"/>
    <property type="match status" value="1"/>
</dbReference>
<dbReference type="PANTHER" id="PTHR12121:SF92">
    <property type="entry name" value="ENDONUCLEASE_EXONUCLEASE_PHOSPHATASE DOMAIN-CONTAINING PROTEIN"/>
    <property type="match status" value="1"/>
</dbReference>
<dbReference type="PANTHER" id="PTHR12121">
    <property type="entry name" value="CARBON CATABOLITE REPRESSOR PROTEIN 4"/>
    <property type="match status" value="1"/>
</dbReference>
<dbReference type="SUPFAM" id="SSF47473">
    <property type="entry name" value="EF-hand"/>
    <property type="match status" value="1"/>
</dbReference>
<dbReference type="InterPro" id="IPR036691">
    <property type="entry name" value="Endo/exonu/phosph_ase_sf"/>
</dbReference>
<evidence type="ECO:0000313" key="3">
    <source>
        <dbReference type="Proteomes" id="UP000554482"/>
    </source>
</evidence>
<comment type="caution">
    <text evidence="2">The sequence shown here is derived from an EMBL/GenBank/DDBJ whole genome shotgun (WGS) entry which is preliminary data.</text>
</comment>
<dbReference type="AlphaFoldDB" id="A0A7J6X3R1"/>
<keyword evidence="2" id="KW-0269">Exonuclease</keyword>
<keyword evidence="2" id="KW-0255">Endonuclease</keyword>
<dbReference type="InterPro" id="IPR005135">
    <property type="entry name" value="Endo/exonuclease/phosphatase"/>
</dbReference>
<dbReference type="GO" id="GO:0000175">
    <property type="term" value="F:3'-5'-RNA exonuclease activity"/>
    <property type="evidence" value="ECO:0007669"/>
    <property type="project" value="TreeGrafter"/>
</dbReference>
<dbReference type="SUPFAM" id="SSF56219">
    <property type="entry name" value="DNase I-like"/>
    <property type="match status" value="1"/>
</dbReference>
<proteinExistence type="predicted"/>
<evidence type="ECO:0000313" key="2">
    <source>
        <dbReference type="EMBL" id="KAF5204406.1"/>
    </source>
</evidence>
<dbReference type="FunFam" id="3.60.10.10:FF:000055">
    <property type="entry name" value="Putative calcium-binding protein"/>
    <property type="match status" value="1"/>
</dbReference>
<dbReference type="InterPro" id="IPR011992">
    <property type="entry name" value="EF-hand-dom_pair"/>
</dbReference>
<name>A0A7J6X3R1_THATH</name>
<feature type="domain" description="Endonuclease/exonuclease/phosphatase" evidence="1">
    <location>
        <begin position="15"/>
        <end position="227"/>
    </location>
</feature>
<gene>
    <name evidence="2" type="ORF">FRX31_006007</name>
</gene>
<keyword evidence="2" id="KW-0540">Nuclease</keyword>
<feature type="non-terminal residue" evidence="2">
    <location>
        <position position="1"/>
    </location>
</feature>
<evidence type="ECO:0000259" key="1">
    <source>
        <dbReference type="Pfam" id="PF03372"/>
    </source>
</evidence>
<dbReference type="EMBL" id="JABWDY010005479">
    <property type="protein sequence ID" value="KAF5204406.1"/>
    <property type="molecule type" value="Genomic_DNA"/>
</dbReference>
<reference evidence="2 3" key="1">
    <citation type="submission" date="2020-06" db="EMBL/GenBank/DDBJ databases">
        <title>Transcriptomic and genomic resources for Thalictrum thalictroides and T. hernandezii: Facilitating candidate gene discovery in an emerging model plant lineage.</title>
        <authorList>
            <person name="Arias T."/>
            <person name="Riano-Pachon D.M."/>
            <person name="Di Stilio V.S."/>
        </authorList>
    </citation>
    <scope>NUCLEOTIDE SEQUENCE [LARGE SCALE GENOMIC DNA]</scope>
    <source>
        <strain evidence="3">cv. WT478/WT964</strain>
        <tissue evidence="2">Leaves</tissue>
    </source>
</reference>
<sequence>TKPLHTCIGDVSCTTFNILAPIYKRLDCESRESEFREDWLNRNESILDRLLNLRSSIICLQEFWVGNDELVAMYERRLNDAGYATYKLARTNNRGDGLLTALHRNYFQVLNYKELLFHDFGDRVAQLLHIDLTMHFSQNQETNVKKEALVINTHLLFPHNSGCCFHRLQQVYKILQYIESYCEEYQLPPVPVILCGDWNGSKKGHVYKFLRSQGFVSSYDLAHHYTDSDADAHKWVSHRNHRGNICGVDFIWLLNPDNPRKPLKESFIEAVLGNIKNHLTRVSVDSTDQLHLLNTKFNNSNYITFCQFCQALIELGLTSNFHDGLSCEEIKDMWDYVDTDRDEVIDLRDFDLVLNSPSFQQREDNNDYTEIQRQTLPDKSKISTIIGFDVRNAALFPPEVEQGNWPDYYSLSDHAHLTVEFSPVMIHCS</sequence>
<dbReference type="Gene3D" id="1.10.238.10">
    <property type="entry name" value="EF-hand"/>
    <property type="match status" value="1"/>
</dbReference>